<dbReference type="GO" id="GO:0020037">
    <property type="term" value="F:heme binding"/>
    <property type="evidence" value="ECO:0007669"/>
    <property type="project" value="InterPro"/>
</dbReference>
<name>A0A518AJY5_9BACT</name>
<evidence type="ECO:0000313" key="4">
    <source>
        <dbReference type="EMBL" id="QDU55006.1"/>
    </source>
</evidence>
<dbReference type="GO" id="GO:0009055">
    <property type="term" value="F:electron transfer activity"/>
    <property type="evidence" value="ECO:0007669"/>
    <property type="project" value="InterPro"/>
</dbReference>
<feature type="region of interest" description="Disordered" evidence="1">
    <location>
        <begin position="403"/>
        <end position="423"/>
    </location>
</feature>
<dbReference type="Pfam" id="PF08305">
    <property type="entry name" value="NPCBM"/>
    <property type="match status" value="1"/>
</dbReference>
<accession>A0A518AJY5</accession>
<feature type="chain" id="PRO_5021842877" evidence="2">
    <location>
        <begin position="25"/>
        <end position="695"/>
    </location>
</feature>
<keyword evidence="2" id="KW-0732">Signal</keyword>
<dbReference type="EMBL" id="CP036278">
    <property type="protein sequence ID" value="QDU55006.1"/>
    <property type="molecule type" value="Genomic_DNA"/>
</dbReference>
<dbReference type="InterPro" id="IPR008979">
    <property type="entry name" value="Galactose-bd-like_sf"/>
</dbReference>
<dbReference type="InterPro" id="IPR010980">
    <property type="entry name" value="Cyt_c/b562"/>
</dbReference>
<dbReference type="SUPFAM" id="SSF47175">
    <property type="entry name" value="Cytochromes"/>
    <property type="match status" value="1"/>
</dbReference>
<dbReference type="OrthoDB" id="251220at2"/>
<evidence type="ECO:0000259" key="3">
    <source>
        <dbReference type="SMART" id="SM00776"/>
    </source>
</evidence>
<dbReference type="GO" id="GO:0005506">
    <property type="term" value="F:iron ion binding"/>
    <property type="evidence" value="ECO:0007669"/>
    <property type="project" value="InterPro"/>
</dbReference>
<keyword evidence="5" id="KW-1185">Reference proteome</keyword>
<feature type="compositionally biased region" description="Pro residues" evidence="1">
    <location>
        <begin position="404"/>
        <end position="415"/>
    </location>
</feature>
<dbReference type="Gene3D" id="3.90.190.10">
    <property type="entry name" value="Protein tyrosine phosphatase superfamily"/>
    <property type="match status" value="1"/>
</dbReference>
<dbReference type="SUPFAM" id="SSF52799">
    <property type="entry name" value="(Phosphotyrosine protein) phosphatases II"/>
    <property type="match status" value="1"/>
</dbReference>
<feature type="signal peptide" evidence="2">
    <location>
        <begin position="1"/>
        <end position="24"/>
    </location>
</feature>
<dbReference type="SMART" id="SM00776">
    <property type="entry name" value="NPCBM"/>
    <property type="match status" value="1"/>
</dbReference>
<dbReference type="PROSITE" id="PS51009">
    <property type="entry name" value="CYTCII"/>
    <property type="match status" value="1"/>
</dbReference>
<protein>
    <submittedName>
        <fullName evidence="4">NPCBM/NEW2 domain protein</fullName>
    </submittedName>
</protein>
<dbReference type="GO" id="GO:0022900">
    <property type="term" value="P:electron transport chain"/>
    <property type="evidence" value="ECO:0007669"/>
    <property type="project" value="InterPro"/>
</dbReference>
<dbReference type="Proteomes" id="UP000315750">
    <property type="component" value="Chromosome"/>
</dbReference>
<evidence type="ECO:0000313" key="5">
    <source>
        <dbReference type="Proteomes" id="UP000315750"/>
    </source>
</evidence>
<evidence type="ECO:0000256" key="2">
    <source>
        <dbReference type="SAM" id="SignalP"/>
    </source>
</evidence>
<dbReference type="InterPro" id="IPR013222">
    <property type="entry name" value="Glyco_hyd_98_carb-bd"/>
</dbReference>
<dbReference type="AlphaFoldDB" id="A0A518AJY5"/>
<dbReference type="Gene3D" id="1.20.120.10">
    <property type="entry name" value="Cytochrome c/b562"/>
    <property type="match status" value="1"/>
</dbReference>
<sequence precursor="true">MSFAIRALACTIALGAMLATTAQAANQLVLTSGARTAGQVVSLNAGTLVVNSGDNTSSYGPGEWLRWQHPADCEPRPQLWLQGRTHLVAKRDWTGKVPITLNQQTATIDTASLGKITIPRKQLNCLLIEAAKEPLRSQQILAQAQQPADTDRVWLAAGDQLSGKVLSFNGVTLEFEFAGGKVPLLAKDIAAVALASTPQAPQGSRYLVGMADGSLVESTEVTLDSEQLVLTALGEWRTRKIDQLVFVQSLDESIDYLSDLQPVDFRHTPYFTGTWPLARDRALAGSPLRAGGKSYAKGLAMHSAARAVYRVPAGAKQLLADVAIDDSTHRGGSALFAVYRVNAEGVKPAYSSGVVRGGDAPRSVAVDVAGATAVVLVVDYAEDGDQQDHANWLDARFVQVAASEPPPAEPTPEPTPDATSKHEPQPLELAGLENVFQLTPRVTSGSGPATDQAFASLAEQGITTVVSVDGAKPDIDLAHKHGLRYLHIPIGYDGLSREAELALARVMQETEGRVYIHCHHGKHRGPAAAAIACLADGALDPAAAAHVLEVAGTSEKYRGLWRDVAEFAPPKPEEQLPELVETASVTGRVAAMSQIDMAFEHLTALESNEWQAPADHPDLDRAEQATLLWEGYRESQRFSEQQGEADLAKLFDPSITQAEQLRQALEQGDVAKASTLMTELKQSCATCHEGYRNNR</sequence>
<gene>
    <name evidence="4" type="ORF">Pan181_11910</name>
</gene>
<dbReference type="InterPro" id="IPR038637">
    <property type="entry name" value="NPCBM_sf"/>
</dbReference>
<dbReference type="RefSeq" id="WP_145245923.1">
    <property type="nucleotide sequence ID" value="NZ_CP036278.1"/>
</dbReference>
<evidence type="ECO:0000256" key="1">
    <source>
        <dbReference type="SAM" id="MobiDB-lite"/>
    </source>
</evidence>
<dbReference type="SUPFAM" id="SSF49785">
    <property type="entry name" value="Galactose-binding domain-like"/>
    <property type="match status" value="1"/>
</dbReference>
<dbReference type="InterPro" id="IPR002321">
    <property type="entry name" value="Cyt_c_II"/>
</dbReference>
<organism evidence="4 5">
    <name type="scientific">Aeoliella mucimassa</name>
    <dbReference type="NCBI Taxonomy" id="2527972"/>
    <lineage>
        <taxon>Bacteria</taxon>
        <taxon>Pseudomonadati</taxon>
        <taxon>Planctomycetota</taxon>
        <taxon>Planctomycetia</taxon>
        <taxon>Pirellulales</taxon>
        <taxon>Lacipirellulaceae</taxon>
        <taxon>Aeoliella</taxon>
    </lineage>
</organism>
<dbReference type="Gene3D" id="2.60.120.1060">
    <property type="entry name" value="NPCBM/NEW2 domain"/>
    <property type="match status" value="1"/>
</dbReference>
<reference evidence="4 5" key="1">
    <citation type="submission" date="2019-02" db="EMBL/GenBank/DDBJ databases">
        <title>Deep-cultivation of Planctomycetes and their phenomic and genomic characterization uncovers novel biology.</title>
        <authorList>
            <person name="Wiegand S."/>
            <person name="Jogler M."/>
            <person name="Boedeker C."/>
            <person name="Pinto D."/>
            <person name="Vollmers J."/>
            <person name="Rivas-Marin E."/>
            <person name="Kohn T."/>
            <person name="Peeters S.H."/>
            <person name="Heuer A."/>
            <person name="Rast P."/>
            <person name="Oberbeckmann S."/>
            <person name="Bunk B."/>
            <person name="Jeske O."/>
            <person name="Meyerdierks A."/>
            <person name="Storesund J.E."/>
            <person name="Kallscheuer N."/>
            <person name="Luecker S."/>
            <person name="Lage O.M."/>
            <person name="Pohl T."/>
            <person name="Merkel B.J."/>
            <person name="Hornburger P."/>
            <person name="Mueller R.-W."/>
            <person name="Bruemmer F."/>
            <person name="Labrenz M."/>
            <person name="Spormann A.M."/>
            <person name="Op den Camp H."/>
            <person name="Overmann J."/>
            <person name="Amann R."/>
            <person name="Jetten M.S.M."/>
            <person name="Mascher T."/>
            <person name="Medema M.H."/>
            <person name="Devos D.P."/>
            <person name="Kaster A.-K."/>
            <person name="Ovreas L."/>
            <person name="Rohde M."/>
            <person name="Galperin M.Y."/>
            <person name="Jogler C."/>
        </authorList>
    </citation>
    <scope>NUCLEOTIDE SEQUENCE [LARGE SCALE GENOMIC DNA]</scope>
    <source>
        <strain evidence="4 5">Pan181</strain>
    </source>
</reference>
<dbReference type="InterPro" id="IPR029021">
    <property type="entry name" value="Prot-tyrosine_phosphatase-like"/>
</dbReference>
<feature type="domain" description="Glycosyl hydrolase family 98 putative carbohydrate-binding module" evidence="3">
    <location>
        <begin position="251"/>
        <end position="399"/>
    </location>
</feature>
<proteinExistence type="predicted"/>
<dbReference type="KEGG" id="amuc:Pan181_11910"/>